<dbReference type="GO" id="GO:0043709">
    <property type="term" value="P:cell adhesion involved in single-species biofilm formation"/>
    <property type="evidence" value="ECO:0007669"/>
    <property type="project" value="TreeGrafter"/>
</dbReference>
<dbReference type="SMART" id="SM00267">
    <property type="entry name" value="GGDEF"/>
    <property type="match status" value="1"/>
</dbReference>
<dbReference type="GO" id="GO:0005886">
    <property type="term" value="C:plasma membrane"/>
    <property type="evidence" value="ECO:0007669"/>
    <property type="project" value="TreeGrafter"/>
</dbReference>
<dbReference type="SUPFAM" id="SSF55073">
    <property type="entry name" value="Nucleotide cyclase"/>
    <property type="match status" value="1"/>
</dbReference>
<dbReference type="CDD" id="cd01949">
    <property type="entry name" value="GGDEF"/>
    <property type="match status" value="1"/>
</dbReference>
<proteinExistence type="predicted"/>
<organism evidence="4 5">
    <name type="scientific">Natronocella acetinitrilica</name>
    <dbReference type="NCBI Taxonomy" id="414046"/>
    <lineage>
        <taxon>Bacteria</taxon>
        <taxon>Pseudomonadati</taxon>
        <taxon>Pseudomonadota</taxon>
        <taxon>Gammaproteobacteria</taxon>
        <taxon>Chromatiales</taxon>
        <taxon>Ectothiorhodospiraceae</taxon>
        <taxon>Natronocella</taxon>
    </lineage>
</organism>
<comment type="caution">
    <text evidence="4">The sequence shown here is derived from an EMBL/GenBank/DDBJ whole genome shotgun (WGS) entry which is preliminary data.</text>
</comment>
<dbReference type="PROSITE" id="PS50887">
    <property type="entry name" value="GGDEF"/>
    <property type="match status" value="1"/>
</dbReference>
<dbReference type="InterPro" id="IPR043128">
    <property type="entry name" value="Rev_trsase/Diguanyl_cyclase"/>
</dbReference>
<comment type="cofactor">
    <cofactor evidence="1">
        <name>Mg(2+)</name>
        <dbReference type="ChEBI" id="CHEBI:18420"/>
    </cofactor>
</comment>
<gene>
    <name evidence="4" type="ORF">J2T57_001724</name>
</gene>
<dbReference type="FunFam" id="3.30.70.270:FF:000001">
    <property type="entry name" value="Diguanylate cyclase domain protein"/>
    <property type="match status" value="1"/>
</dbReference>
<dbReference type="PANTHER" id="PTHR45138:SF24">
    <property type="entry name" value="DIGUANYLATE CYCLASE DGCC-RELATED"/>
    <property type="match status" value="1"/>
</dbReference>
<dbReference type="RefSeq" id="WP_253476759.1">
    <property type="nucleotide sequence ID" value="NZ_JALJXV010000003.1"/>
</dbReference>
<dbReference type="InterPro" id="IPR050469">
    <property type="entry name" value="Diguanylate_Cyclase"/>
</dbReference>
<dbReference type="AlphaFoldDB" id="A0AAE3G670"/>
<evidence type="ECO:0000256" key="2">
    <source>
        <dbReference type="ARBA" id="ARBA00012528"/>
    </source>
</evidence>
<feature type="domain" description="GGDEF" evidence="3">
    <location>
        <begin position="300"/>
        <end position="433"/>
    </location>
</feature>
<evidence type="ECO:0000313" key="4">
    <source>
        <dbReference type="EMBL" id="MCP1674622.1"/>
    </source>
</evidence>
<dbReference type="EC" id="2.7.7.65" evidence="2"/>
<sequence length="459" mass="50319">MEKERTQPGGLPQKVIRLIGDMRAALLTLVDAQRGHGEESDAQAKALREDLVRLDPSQPIAPRAKALVALTEGSQARRLNAGRSAEFAEIFFERLTALAEQFTRSYPSSEALAAIQARIAAHACEPHRNLLQGLEDMSALNATIQAVRDEEQRAMRAYVGEVQERLADIDAVISASCAASTSAQDAQRREDAARDGDIRAMQETVRSSESFESLRGAMGSALSTLTSRMLAFREQQVNRETHAAEESARARHELETVKAELSKKAEALYSDPLTGVPNRLAFQEHANAAYQRWRHCPVSNRTAITVIDIDFFKSVNDHFGHAEGDRVLCAVAHALRDNLREGDFLARWGGEEFVIVSERSTSVDASHMAARLRKALATLSLTSADGRAIPITASCGVAELCDGMSMDDAFERADRALYRVKESGRDGLAVHHAGTRKAVLLFSGKRTHPEYPEAEAHRA</sequence>
<dbReference type="EMBL" id="JALJXV010000003">
    <property type="protein sequence ID" value="MCP1674622.1"/>
    <property type="molecule type" value="Genomic_DNA"/>
</dbReference>
<dbReference type="InterPro" id="IPR029787">
    <property type="entry name" value="Nucleotide_cyclase"/>
</dbReference>
<name>A0AAE3G670_9GAMM</name>
<dbReference type="PANTHER" id="PTHR45138">
    <property type="entry name" value="REGULATORY COMPONENTS OF SENSORY TRANSDUCTION SYSTEM"/>
    <property type="match status" value="1"/>
</dbReference>
<dbReference type="NCBIfam" id="TIGR00254">
    <property type="entry name" value="GGDEF"/>
    <property type="match status" value="1"/>
</dbReference>
<dbReference type="Proteomes" id="UP001205843">
    <property type="component" value="Unassembled WGS sequence"/>
</dbReference>
<accession>A0AAE3G670</accession>
<keyword evidence="5" id="KW-1185">Reference proteome</keyword>
<evidence type="ECO:0000256" key="1">
    <source>
        <dbReference type="ARBA" id="ARBA00001946"/>
    </source>
</evidence>
<reference evidence="4" key="1">
    <citation type="submission" date="2022-03" db="EMBL/GenBank/DDBJ databases">
        <title>Genomic Encyclopedia of Type Strains, Phase III (KMG-III): the genomes of soil and plant-associated and newly described type strains.</title>
        <authorList>
            <person name="Whitman W."/>
        </authorList>
    </citation>
    <scope>NUCLEOTIDE SEQUENCE</scope>
    <source>
        <strain evidence="4">ANL 6-2</strain>
    </source>
</reference>
<dbReference type="GO" id="GO:1902201">
    <property type="term" value="P:negative regulation of bacterial-type flagellum-dependent cell motility"/>
    <property type="evidence" value="ECO:0007669"/>
    <property type="project" value="TreeGrafter"/>
</dbReference>
<dbReference type="InterPro" id="IPR000160">
    <property type="entry name" value="GGDEF_dom"/>
</dbReference>
<evidence type="ECO:0000313" key="5">
    <source>
        <dbReference type="Proteomes" id="UP001205843"/>
    </source>
</evidence>
<protein>
    <recommendedName>
        <fullName evidence="2">diguanylate cyclase</fullName>
        <ecNumber evidence="2">2.7.7.65</ecNumber>
    </recommendedName>
</protein>
<dbReference type="Gene3D" id="3.30.70.270">
    <property type="match status" value="1"/>
</dbReference>
<evidence type="ECO:0000259" key="3">
    <source>
        <dbReference type="PROSITE" id="PS50887"/>
    </source>
</evidence>
<dbReference type="Pfam" id="PF00990">
    <property type="entry name" value="GGDEF"/>
    <property type="match status" value="1"/>
</dbReference>
<dbReference type="GO" id="GO:0052621">
    <property type="term" value="F:diguanylate cyclase activity"/>
    <property type="evidence" value="ECO:0007669"/>
    <property type="project" value="UniProtKB-EC"/>
</dbReference>